<dbReference type="PROSITE" id="PS50048">
    <property type="entry name" value="ZN2_CY6_FUNGAL_2"/>
    <property type="match status" value="1"/>
</dbReference>
<dbReference type="eggNOG" id="ENOG502QVSW">
    <property type="taxonomic scope" value="Eukaryota"/>
</dbReference>
<dbReference type="InterPro" id="IPR036864">
    <property type="entry name" value="Zn2-C6_fun-type_DNA-bd_sf"/>
</dbReference>
<dbReference type="InParanoid" id="E9EF29"/>
<name>E9EF29_METAQ</name>
<dbReference type="PANTHER" id="PTHR37534">
    <property type="entry name" value="TRANSCRIPTIONAL ACTIVATOR PROTEIN UGA3"/>
    <property type="match status" value="1"/>
</dbReference>
<dbReference type="OMA" id="NVACANS"/>
<dbReference type="AlphaFoldDB" id="E9EF29"/>
<dbReference type="STRING" id="655827.E9EF29"/>
<evidence type="ECO:0000256" key="2">
    <source>
        <dbReference type="ARBA" id="ARBA00023242"/>
    </source>
</evidence>
<evidence type="ECO:0000313" key="6">
    <source>
        <dbReference type="Proteomes" id="UP000002499"/>
    </source>
</evidence>
<protein>
    <recommendedName>
        <fullName evidence="4">Zn(2)-C6 fungal-type domain-containing protein</fullName>
    </recommendedName>
</protein>
<sequence length="568" mass="63235">MPTKVQTVPGRLSPPPEYRSKSSRNGPRSRNGCWTCRTKKVKCDEVRPKCCRCLRLKLLCDYSPRMRQSMAMRILGSNARAAITKPSQNPSSPKLPIHMCELANSASSIDLTSADHEAIRYYRTTFARLHHTKNPDYGLYAVIFNIAESEPIVMRVVLALGGQELEFRKRRSEEELAGTCTVTPLHHYAAALRMLAEAVDGSPGPDGRQLDLDAILAAIFLMLWYEQKFGDASCRGFANHLAGAARVVEHRCRNEVFKRALHEPLRQEKRLALLRMGDDARDGERILSQFSARMLVHLCIYDSMAAGYGLGGRLIETLNQALAFSNGTSLYVDKADSLHRFSYGLYRVVWGQDYPQEEMLDDLENRTVYCLAASVVQLRFMISRLESLGVEAAGTCLSAIEAVYESTDDKFEEILGIADALSPSFDSANRLLSNIRQIVPQYYGTKIQLARAVRKLGQPSKLPTEELVGLAMSLCTQALRHNGNDAMLSVANALFAAAIETSDSSRRDWFIARFQALCAYGCNYARAHRMLVRAVAARSRNGMAGPLCEEEVSAAMLSENGDPERFVI</sequence>
<accession>E9EF29</accession>
<dbReference type="Pfam" id="PF00172">
    <property type="entry name" value="Zn_clus"/>
    <property type="match status" value="1"/>
</dbReference>
<keyword evidence="2" id="KW-0539">Nucleus</keyword>
<evidence type="ECO:0000313" key="5">
    <source>
        <dbReference type="EMBL" id="EFY85474.1"/>
    </source>
</evidence>
<dbReference type="Pfam" id="PF11951">
    <property type="entry name" value="Fungal_trans_2"/>
    <property type="match status" value="1"/>
</dbReference>
<evidence type="ECO:0000256" key="3">
    <source>
        <dbReference type="SAM" id="MobiDB-lite"/>
    </source>
</evidence>
<dbReference type="Proteomes" id="UP000002499">
    <property type="component" value="Unassembled WGS sequence"/>
</dbReference>
<dbReference type="Gene3D" id="4.10.240.10">
    <property type="entry name" value="Zn(2)-C6 fungal-type DNA-binding domain"/>
    <property type="match status" value="1"/>
</dbReference>
<dbReference type="GO" id="GO:0000976">
    <property type="term" value="F:transcription cis-regulatory region binding"/>
    <property type="evidence" value="ECO:0007669"/>
    <property type="project" value="TreeGrafter"/>
</dbReference>
<organism evidence="6">
    <name type="scientific">Metarhizium acridum (strain CQMa 102)</name>
    <dbReference type="NCBI Taxonomy" id="655827"/>
    <lineage>
        <taxon>Eukaryota</taxon>
        <taxon>Fungi</taxon>
        <taxon>Dikarya</taxon>
        <taxon>Ascomycota</taxon>
        <taxon>Pezizomycotina</taxon>
        <taxon>Sordariomycetes</taxon>
        <taxon>Hypocreomycetidae</taxon>
        <taxon>Hypocreales</taxon>
        <taxon>Clavicipitaceae</taxon>
        <taxon>Metarhizium</taxon>
    </lineage>
</organism>
<dbReference type="InterPro" id="IPR001138">
    <property type="entry name" value="Zn2Cys6_DnaBD"/>
</dbReference>
<dbReference type="SUPFAM" id="SSF57701">
    <property type="entry name" value="Zn2/Cys6 DNA-binding domain"/>
    <property type="match status" value="1"/>
</dbReference>
<dbReference type="EMBL" id="GL698576">
    <property type="protein sequence ID" value="EFY85474.1"/>
    <property type="molecule type" value="Genomic_DNA"/>
</dbReference>
<keyword evidence="6" id="KW-1185">Reference proteome</keyword>
<feature type="region of interest" description="Disordered" evidence="3">
    <location>
        <begin position="1"/>
        <end position="31"/>
    </location>
</feature>
<dbReference type="GO" id="GO:0008270">
    <property type="term" value="F:zinc ion binding"/>
    <property type="evidence" value="ECO:0007669"/>
    <property type="project" value="InterPro"/>
</dbReference>
<evidence type="ECO:0000256" key="1">
    <source>
        <dbReference type="ARBA" id="ARBA00004123"/>
    </source>
</evidence>
<dbReference type="PANTHER" id="PTHR37534:SF49">
    <property type="entry name" value="LYSINE BIOSYNTHESIS REGULATORY PROTEIN LYS14"/>
    <property type="match status" value="1"/>
</dbReference>
<dbReference type="OrthoDB" id="4356994at2759"/>
<proteinExistence type="predicted"/>
<evidence type="ECO:0000259" key="4">
    <source>
        <dbReference type="PROSITE" id="PS50048"/>
    </source>
</evidence>
<dbReference type="GO" id="GO:0005634">
    <property type="term" value="C:nucleus"/>
    <property type="evidence" value="ECO:0007669"/>
    <property type="project" value="UniProtKB-SubCell"/>
</dbReference>
<feature type="domain" description="Zn(2)-C6 fungal-type" evidence="4">
    <location>
        <begin position="32"/>
        <end position="62"/>
    </location>
</feature>
<dbReference type="SMART" id="SM00066">
    <property type="entry name" value="GAL4"/>
    <property type="match status" value="1"/>
</dbReference>
<dbReference type="InterPro" id="IPR021858">
    <property type="entry name" value="Fun_TF"/>
</dbReference>
<comment type="subcellular location">
    <subcellularLocation>
        <location evidence="1">Nucleus</location>
    </subcellularLocation>
</comment>
<reference evidence="5 6" key="1">
    <citation type="journal article" date="2011" name="PLoS Genet.">
        <title>Genome sequencing and comparative transcriptomics of the model entomopathogenic fungi Metarhizium anisopliae and M. acridum.</title>
        <authorList>
            <person name="Gao Q."/>
            <person name="Jin K."/>
            <person name="Ying S.H."/>
            <person name="Zhang Y."/>
            <person name="Xiao G."/>
            <person name="Shang Y."/>
            <person name="Duan Z."/>
            <person name="Hu X."/>
            <person name="Xie X.Q."/>
            <person name="Zhou G."/>
            <person name="Peng G."/>
            <person name="Luo Z."/>
            <person name="Huang W."/>
            <person name="Wang B."/>
            <person name="Fang W."/>
            <person name="Wang S."/>
            <person name="Zhong Y."/>
            <person name="Ma L.J."/>
            <person name="St Leger R.J."/>
            <person name="Zhao G.P."/>
            <person name="Pei Y."/>
            <person name="Feng M.G."/>
            <person name="Xia Y."/>
            <person name="Wang C."/>
        </authorList>
    </citation>
    <scope>NUCLEOTIDE SEQUENCE [LARGE SCALE GENOMIC DNA]</scope>
    <source>
        <strain evidence="5 6">CQMa 102</strain>
    </source>
</reference>
<dbReference type="CDD" id="cd00067">
    <property type="entry name" value="GAL4"/>
    <property type="match status" value="1"/>
</dbReference>
<dbReference type="HOGENOM" id="CLU_018449_1_1_1"/>
<gene>
    <name evidence="5" type="ORF">MAC_08477</name>
</gene>
<dbReference type="GO" id="GO:0045944">
    <property type="term" value="P:positive regulation of transcription by RNA polymerase II"/>
    <property type="evidence" value="ECO:0007669"/>
    <property type="project" value="TreeGrafter"/>
</dbReference>
<dbReference type="PROSITE" id="PS00463">
    <property type="entry name" value="ZN2_CY6_FUNGAL_1"/>
    <property type="match status" value="1"/>
</dbReference>
<dbReference type="GO" id="GO:0000981">
    <property type="term" value="F:DNA-binding transcription factor activity, RNA polymerase II-specific"/>
    <property type="evidence" value="ECO:0007669"/>
    <property type="project" value="InterPro"/>
</dbReference>